<organism evidence="2">
    <name type="scientific">Oikopleura dioica</name>
    <name type="common">Tunicate</name>
    <dbReference type="NCBI Taxonomy" id="34765"/>
    <lineage>
        <taxon>Eukaryota</taxon>
        <taxon>Metazoa</taxon>
        <taxon>Chordata</taxon>
        <taxon>Tunicata</taxon>
        <taxon>Appendicularia</taxon>
        <taxon>Copelata</taxon>
        <taxon>Oikopleuridae</taxon>
        <taxon>Oikopleura</taxon>
    </lineage>
</organism>
<dbReference type="Proteomes" id="UP000011014">
    <property type="component" value="Unassembled WGS sequence"/>
</dbReference>
<reference evidence="2" key="1">
    <citation type="journal article" date="2010" name="Science">
        <title>Plasticity of animal genome architecture unmasked by rapid evolution of a pelagic tunicate.</title>
        <authorList>
            <person name="Denoeud F."/>
            <person name="Henriet S."/>
            <person name="Mungpakdee S."/>
            <person name="Aury J.M."/>
            <person name="Da Silva C."/>
            <person name="Brinkmann H."/>
            <person name="Mikhaleva J."/>
            <person name="Olsen L.C."/>
            <person name="Jubin C."/>
            <person name="Canestro C."/>
            <person name="Bouquet J.M."/>
            <person name="Danks G."/>
            <person name="Poulain J."/>
            <person name="Campsteijn C."/>
            <person name="Adamski M."/>
            <person name="Cross I."/>
            <person name="Yadetie F."/>
            <person name="Muffato M."/>
            <person name="Louis A."/>
            <person name="Butcher S."/>
            <person name="Tsagkogeorga G."/>
            <person name="Konrad A."/>
            <person name="Singh S."/>
            <person name="Jensen M.F."/>
            <person name="Cong E.H."/>
            <person name="Eikeseth-Otteraa H."/>
            <person name="Noel B."/>
            <person name="Anthouard V."/>
            <person name="Porcel B.M."/>
            <person name="Kachouri-Lafond R."/>
            <person name="Nishino A."/>
            <person name="Ugolini M."/>
            <person name="Chourrout P."/>
            <person name="Nishida H."/>
            <person name="Aasland R."/>
            <person name="Huzurbazar S."/>
            <person name="Westhof E."/>
            <person name="Delsuc F."/>
            <person name="Lehrach H."/>
            <person name="Reinhardt R."/>
            <person name="Weissenbach J."/>
            <person name="Roy S.W."/>
            <person name="Artiguenave F."/>
            <person name="Postlethwait J.H."/>
            <person name="Manak J.R."/>
            <person name="Thompson E.M."/>
            <person name="Jaillon O."/>
            <person name="Du Pasquier L."/>
            <person name="Boudinot P."/>
            <person name="Liberles D.A."/>
            <person name="Volff J.N."/>
            <person name="Philippe H."/>
            <person name="Lenhard B."/>
            <person name="Roest Crollius H."/>
            <person name="Wincker P."/>
            <person name="Chourrout D."/>
        </authorList>
    </citation>
    <scope>NUCLEOTIDE SEQUENCE [LARGE SCALE GENOMIC DNA]</scope>
</reference>
<keyword evidence="1" id="KW-1133">Transmembrane helix</keyword>
<evidence type="ECO:0000313" key="2">
    <source>
        <dbReference type="EMBL" id="CBY30688.1"/>
    </source>
</evidence>
<sequence length="40" mass="4559">MAQSCWRIPLKIMTIVCFLCLALIGAGSFSYYLKEINFVN</sequence>
<feature type="transmembrane region" description="Helical" evidence="1">
    <location>
        <begin position="12"/>
        <end position="33"/>
    </location>
</feature>
<proteinExistence type="predicted"/>
<name>E4Y4U0_OIKDI</name>
<protein>
    <submittedName>
        <fullName evidence="2">Uncharacterized protein</fullName>
    </submittedName>
</protein>
<accession>E4Y4U0</accession>
<gene>
    <name evidence="2" type="ORF">GSOID_T00018571001</name>
</gene>
<keyword evidence="1" id="KW-0472">Membrane</keyword>
<dbReference type="AlphaFoldDB" id="E4Y4U0"/>
<keyword evidence="1" id="KW-0812">Transmembrane</keyword>
<dbReference type="EMBL" id="FN654281">
    <property type="protein sequence ID" value="CBY30688.1"/>
    <property type="molecule type" value="Genomic_DNA"/>
</dbReference>
<evidence type="ECO:0000256" key="1">
    <source>
        <dbReference type="SAM" id="Phobius"/>
    </source>
</evidence>